<dbReference type="RefSeq" id="WP_135816475.1">
    <property type="nucleotide sequence ID" value="NZ_SRPG01000022.1"/>
</dbReference>
<proteinExistence type="predicted"/>
<dbReference type="AlphaFoldDB" id="A0A4Z1CS04"/>
<dbReference type="Proteomes" id="UP000297972">
    <property type="component" value="Unassembled WGS sequence"/>
</dbReference>
<name>A0A4Z1CS04_9RHOB</name>
<accession>A0A4Z1CS04</accession>
<comment type="caution">
    <text evidence="1">The sequence shown here is derived from an EMBL/GenBank/DDBJ whole genome shotgun (WGS) entry which is preliminary data.</text>
</comment>
<reference evidence="1 2" key="1">
    <citation type="submission" date="2019-03" db="EMBL/GenBank/DDBJ databases">
        <authorList>
            <person name="Li J."/>
        </authorList>
    </citation>
    <scope>NUCLEOTIDE SEQUENCE [LARGE SCALE GENOMIC DNA]</scope>
    <source>
        <strain evidence="1 2">3058</strain>
    </source>
</reference>
<organism evidence="1 2">
    <name type="scientific">Paracoccus liaowanqingii</name>
    <dbReference type="NCBI Taxonomy" id="2560053"/>
    <lineage>
        <taxon>Bacteria</taxon>
        <taxon>Pseudomonadati</taxon>
        <taxon>Pseudomonadota</taxon>
        <taxon>Alphaproteobacteria</taxon>
        <taxon>Rhodobacterales</taxon>
        <taxon>Paracoccaceae</taxon>
        <taxon>Paracoccus</taxon>
    </lineage>
</organism>
<sequence length="151" mass="17068">MTDTGSDKFPEAPTPDDNLERIRLTDCLAHIDVNLGTIGARLSDYQRDLQEAHDHMWEARRDMDHIDKVGIRQPIDQMMRSSDVLRALCWGSRRLTVHDVNAPALYSAREAKIWPIAIPSFSSASAYETAGLPHIKLKQLIQILFGKLATF</sequence>
<gene>
    <name evidence="1" type="ORF">E4L95_03880</name>
</gene>
<keyword evidence="2" id="KW-1185">Reference proteome</keyword>
<evidence type="ECO:0000313" key="1">
    <source>
        <dbReference type="EMBL" id="TGN67759.1"/>
    </source>
</evidence>
<evidence type="ECO:0000313" key="2">
    <source>
        <dbReference type="Proteomes" id="UP000297972"/>
    </source>
</evidence>
<protein>
    <submittedName>
        <fullName evidence="1">Uncharacterized protein</fullName>
    </submittedName>
</protein>
<dbReference type="EMBL" id="SRPG01000022">
    <property type="protein sequence ID" value="TGN67759.1"/>
    <property type="molecule type" value="Genomic_DNA"/>
</dbReference>